<dbReference type="CDD" id="cd14726">
    <property type="entry name" value="TraB_PrgY-like"/>
    <property type="match status" value="1"/>
</dbReference>
<organism evidence="1">
    <name type="scientific">Picocystis salinarum</name>
    <dbReference type="NCBI Taxonomy" id="88271"/>
    <lineage>
        <taxon>Eukaryota</taxon>
        <taxon>Viridiplantae</taxon>
        <taxon>Chlorophyta</taxon>
        <taxon>Picocystophyceae</taxon>
        <taxon>Picocystales</taxon>
        <taxon>Picocystaceae</taxon>
        <taxon>Picocystis</taxon>
    </lineage>
</organism>
<sequence>MRSSKVACVASLRAAPWTRNLAASGIEDNNGTTLKLFNRRSGAELRVVGTAHVSEASAEQVKRAIQEYQPDTVMVELCESRAEKLRRQLDKGHGGTMEEILRLMMGPGTVGTKALQLGLGMFYRFFRSAGMDPGQEMIAAMQEADRIGAHLVYGDQDVRFTLSKLQQALSAADILKILQPQPVPDELKQLLGDSKDLKTAVERMKNRKAVRLMAEGMRKQLPHVVRIMLDERDEYMAKVLHNMHGRVVAVVGLAHLDGIEKNWTSLEGSPSN</sequence>
<evidence type="ECO:0000313" key="1">
    <source>
        <dbReference type="EMBL" id="CAE0608670.1"/>
    </source>
</evidence>
<proteinExistence type="predicted"/>
<dbReference type="PANTHER" id="PTHR21530:SF5">
    <property type="entry name" value="TRAB FAMILY PROTEIN"/>
    <property type="match status" value="1"/>
</dbReference>
<protein>
    <recommendedName>
        <fullName evidence="2">TraB family protein</fullName>
    </recommendedName>
</protein>
<reference evidence="1" key="1">
    <citation type="submission" date="2021-01" db="EMBL/GenBank/DDBJ databases">
        <authorList>
            <person name="Corre E."/>
            <person name="Pelletier E."/>
            <person name="Niang G."/>
            <person name="Scheremetjew M."/>
            <person name="Finn R."/>
            <person name="Kale V."/>
            <person name="Holt S."/>
            <person name="Cochrane G."/>
            <person name="Meng A."/>
            <person name="Brown T."/>
            <person name="Cohen L."/>
        </authorList>
    </citation>
    <scope>NUCLEOTIDE SEQUENCE</scope>
    <source>
        <strain evidence="1">CCMP1897</strain>
    </source>
</reference>
<accession>A0A7S3XDC3</accession>
<dbReference type="Pfam" id="PF01963">
    <property type="entry name" value="TraB_PrgY_gumN"/>
    <property type="match status" value="1"/>
</dbReference>
<dbReference type="InterPro" id="IPR002816">
    <property type="entry name" value="TraB/PrgY/GumN_fam"/>
</dbReference>
<name>A0A7S3XDC3_9CHLO</name>
<evidence type="ECO:0008006" key="2">
    <source>
        <dbReference type="Google" id="ProtNLM"/>
    </source>
</evidence>
<gene>
    <name evidence="1" type="ORF">PSAL00342_LOCUS2489</name>
</gene>
<dbReference type="EMBL" id="HBIS01002790">
    <property type="protein sequence ID" value="CAE0608670.1"/>
    <property type="molecule type" value="Transcribed_RNA"/>
</dbReference>
<dbReference type="AlphaFoldDB" id="A0A7S3XDC3"/>
<dbReference type="PANTHER" id="PTHR21530">
    <property type="entry name" value="PHEROMONE SHUTDOWN PROTEIN"/>
    <property type="match status" value="1"/>
</dbReference>
<dbReference type="InterPro" id="IPR046345">
    <property type="entry name" value="TraB_PrgY-like"/>
</dbReference>